<dbReference type="Proteomes" id="UP000272528">
    <property type="component" value="Chromosome"/>
</dbReference>
<evidence type="ECO:0000256" key="3">
    <source>
        <dbReference type="ARBA" id="ARBA00022630"/>
    </source>
</evidence>
<dbReference type="RefSeq" id="WP_126012084.1">
    <property type="nucleotide sequence ID" value="NZ_CP034437.1"/>
</dbReference>
<dbReference type="Pfam" id="PF07992">
    <property type="entry name" value="Pyr_redox_2"/>
    <property type="match status" value="1"/>
</dbReference>
<keyword evidence="4" id="KW-0560">Oxidoreductase</keyword>
<comment type="cofactor">
    <cofactor evidence="1">
        <name>FAD</name>
        <dbReference type="ChEBI" id="CHEBI:57692"/>
    </cofactor>
</comment>
<evidence type="ECO:0000313" key="7">
    <source>
        <dbReference type="Proteomes" id="UP000272528"/>
    </source>
</evidence>
<dbReference type="AlphaFoldDB" id="A0A3S8ZZ18"/>
<protein>
    <submittedName>
        <fullName evidence="6">NAD(P)/FAD-dependent oxidoreductase</fullName>
    </submittedName>
</protein>
<reference evidence="7" key="1">
    <citation type="submission" date="2018-12" db="EMBL/GenBank/DDBJ databases">
        <title>Genome sequence of Peanibacillus sp.</title>
        <authorList>
            <person name="Subramani G."/>
            <person name="Srinivasan S."/>
            <person name="Kim M.K."/>
        </authorList>
    </citation>
    <scope>NUCLEOTIDE SEQUENCE [LARGE SCALE GENOMIC DNA]</scope>
    <source>
        <strain evidence="7">18JY67-1</strain>
    </source>
</reference>
<organism evidence="6 7">
    <name type="scientific">Paenibacillus albus</name>
    <dbReference type="NCBI Taxonomy" id="2495582"/>
    <lineage>
        <taxon>Bacteria</taxon>
        <taxon>Bacillati</taxon>
        <taxon>Bacillota</taxon>
        <taxon>Bacilli</taxon>
        <taxon>Bacillales</taxon>
        <taxon>Paenibacillaceae</taxon>
        <taxon>Paenibacillus</taxon>
    </lineage>
</organism>
<proteinExistence type="predicted"/>
<keyword evidence="3" id="KW-0285">Flavoprotein</keyword>
<accession>A0A3S8ZZ18</accession>
<dbReference type="OrthoDB" id="9806179at2"/>
<dbReference type="InterPro" id="IPR036188">
    <property type="entry name" value="FAD/NAD-bd_sf"/>
</dbReference>
<dbReference type="KEGG" id="palb:EJC50_02750"/>
<dbReference type="PRINTS" id="PR00469">
    <property type="entry name" value="PNDRDTASEII"/>
</dbReference>
<sequence>MVMDCIIIGGGIAGLQAAIQLGRYASHQVLVIDAGDGRSAICRSYRNLLGYPDGVSGMQLREAGMRQLAAYGIDVIRDTIAEATRTADGHFLLRGSGSGDTGIGGATTYTARTLLIATGVMDRFTDYPGLRPCLGLTVYVCPDCDGYEVKDRRTVVLGAGDVGASMALTLRAWTDRLIYIDQAEVHALADAAPEAHASRQHRPQQQLTSARLREQLEAAGIQHIEAGISALSADTTTGGFQGVQLADGTTIEAERAFLAYGGNEVRSQLARQLGATLHENGHVWTDPRSKMTSIPGVWAAGDVAVHAEQVSIAMGEGAQAAIWIHKLLLDPAAAIPTYSPHAP</sequence>
<dbReference type="PANTHER" id="PTHR48105">
    <property type="entry name" value="THIOREDOXIN REDUCTASE 1-RELATED-RELATED"/>
    <property type="match status" value="1"/>
</dbReference>
<evidence type="ECO:0000256" key="2">
    <source>
        <dbReference type="ARBA" id="ARBA00011738"/>
    </source>
</evidence>
<dbReference type="InterPro" id="IPR050097">
    <property type="entry name" value="Ferredoxin-NADP_redctase_2"/>
</dbReference>
<dbReference type="InterPro" id="IPR023753">
    <property type="entry name" value="FAD/NAD-binding_dom"/>
</dbReference>
<evidence type="ECO:0000313" key="6">
    <source>
        <dbReference type="EMBL" id="AZN38712.1"/>
    </source>
</evidence>
<keyword evidence="7" id="KW-1185">Reference proteome</keyword>
<evidence type="ECO:0000259" key="5">
    <source>
        <dbReference type="Pfam" id="PF07992"/>
    </source>
</evidence>
<comment type="subunit">
    <text evidence="2">Homodimer.</text>
</comment>
<dbReference type="EMBL" id="CP034437">
    <property type="protein sequence ID" value="AZN38712.1"/>
    <property type="molecule type" value="Genomic_DNA"/>
</dbReference>
<name>A0A3S8ZZ18_9BACL</name>
<feature type="domain" description="FAD/NAD(P)-binding" evidence="5">
    <location>
        <begin position="3"/>
        <end position="317"/>
    </location>
</feature>
<evidence type="ECO:0000256" key="4">
    <source>
        <dbReference type="ARBA" id="ARBA00023002"/>
    </source>
</evidence>
<dbReference type="SUPFAM" id="SSF51905">
    <property type="entry name" value="FAD/NAD(P)-binding domain"/>
    <property type="match status" value="1"/>
</dbReference>
<dbReference type="Gene3D" id="3.50.50.60">
    <property type="entry name" value="FAD/NAD(P)-binding domain"/>
    <property type="match status" value="2"/>
</dbReference>
<evidence type="ECO:0000256" key="1">
    <source>
        <dbReference type="ARBA" id="ARBA00001974"/>
    </source>
</evidence>
<gene>
    <name evidence="6" type="ORF">EJC50_02750</name>
</gene>
<dbReference type="GO" id="GO:0016491">
    <property type="term" value="F:oxidoreductase activity"/>
    <property type="evidence" value="ECO:0007669"/>
    <property type="project" value="UniProtKB-KW"/>
</dbReference>
<dbReference type="PRINTS" id="PR00368">
    <property type="entry name" value="FADPNR"/>
</dbReference>